<feature type="region of interest" description="Disordered" evidence="1">
    <location>
        <begin position="232"/>
        <end position="255"/>
    </location>
</feature>
<reference evidence="3 4" key="1">
    <citation type="submission" date="2024-04" db="EMBL/GenBank/DDBJ databases">
        <authorList>
            <person name="Rising A."/>
            <person name="Reimegard J."/>
            <person name="Sonavane S."/>
            <person name="Akerstrom W."/>
            <person name="Nylinder S."/>
            <person name="Hedman E."/>
            <person name="Kallberg Y."/>
        </authorList>
    </citation>
    <scope>NUCLEOTIDE SEQUENCE [LARGE SCALE GENOMIC DNA]</scope>
</reference>
<protein>
    <submittedName>
        <fullName evidence="3">Uncharacterized protein</fullName>
    </submittedName>
</protein>
<accession>A0AAV2B8S0</accession>
<dbReference type="AlphaFoldDB" id="A0AAV2B8S0"/>
<organism evidence="3 4">
    <name type="scientific">Larinioides sclopetarius</name>
    <dbReference type="NCBI Taxonomy" id="280406"/>
    <lineage>
        <taxon>Eukaryota</taxon>
        <taxon>Metazoa</taxon>
        <taxon>Ecdysozoa</taxon>
        <taxon>Arthropoda</taxon>
        <taxon>Chelicerata</taxon>
        <taxon>Arachnida</taxon>
        <taxon>Araneae</taxon>
        <taxon>Araneomorphae</taxon>
        <taxon>Entelegynae</taxon>
        <taxon>Araneoidea</taxon>
        <taxon>Araneidae</taxon>
        <taxon>Larinioides</taxon>
    </lineage>
</organism>
<dbReference type="Proteomes" id="UP001497382">
    <property type="component" value="Unassembled WGS sequence"/>
</dbReference>
<sequence>MTFSRQTLWVGACLPMLLLFILSALHPSNCTSNDYSMDVLREPSAAISDNTLRHIMQLVSLGTGLNVPPPLNLRFREKSLKRARISAPHPRRQDYVIGSEFLGKRSPQEDKRMGSEFLGKRMNSESLDKRMGSEFLGKRMGSEFLGKRMGSEFLGKRIGSEFLGKRSSEEDKRMGSAFLSKRSEFYDEDDESMVEVPYKRMGSEFLGKRSKDEDDQILREGVDRVFESEKRMGSEFLGRKRRETKTTDRRSSSGA</sequence>
<proteinExistence type="predicted"/>
<comment type="caution">
    <text evidence="3">The sequence shown here is derived from an EMBL/GenBank/DDBJ whole genome shotgun (WGS) entry which is preliminary data.</text>
</comment>
<feature type="chain" id="PRO_5043640267" evidence="2">
    <location>
        <begin position="31"/>
        <end position="255"/>
    </location>
</feature>
<feature type="signal peptide" evidence="2">
    <location>
        <begin position="1"/>
        <end position="30"/>
    </location>
</feature>
<name>A0AAV2B8S0_9ARAC</name>
<keyword evidence="4" id="KW-1185">Reference proteome</keyword>
<keyword evidence="2" id="KW-0732">Signal</keyword>
<dbReference type="EMBL" id="CAXIEN010000302">
    <property type="protein sequence ID" value="CAL1292251.1"/>
    <property type="molecule type" value="Genomic_DNA"/>
</dbReference>
<evidence type="ECO:0000313" key="3">
    <source>
        <dbReference type="EMBL" id="CAL1292251.1"/>
    </source>
</evidence>
<evidence type="ECO:0000313" key="4">
    <source>
        <dbReference type="Proteomes" id="UP001497382"/>
    </source>
</evidence>
<gene>
    <name evidence="3" type="ORF">LARSCL_LOCUS17552</name>
</gene>
<feature type="compositionally biased region" description="Basic and acidic residues" evidence="1">
    <location>
        <begin position="244"/>
        <end position="255"/>
    </location>
</feature>
<evidence type="ECO:0000256" key="2">
    <source>
        <dbReference type="SAM" id="SignalP"/>
    </source>
</evidence>
<evidence type="ECO:0000256" key="1">
    <source>
        <dbReference type="SAM" id="MobiDB-lite"/>
    </source>
</evidence>